<name>A0A4Y2AG30_ARAVE</name>
<reference evidence="1 2" key="1">
    <citation type="journal article" date="2019" name="Sci. Rep.">
        <title>Orb-weaving spider Araneus ventricosus genome elucidates the spidroin gene catalogue.</title>
        <authorList>
            <person name="Kono N."/>
            <person name="Nakamura H."/>
            <person name="Ohtoshi R."/>
            <person name="Moran D.A.P."/>
            <person name="Shinohara A."/>
            <person name="Yoshida Y."/>
            <person name="Fujiwara M."/>
            <person name="Mori M."/>
            <person name="Tomita M."/>
            <person name="Arakawa K."/>
        </authorList>
    </citation>
    <scope>NUCLEOTIDE SEQUENCE [LARGE SCALE GENOMIC DNA]</scope>
</reference>
<comment type="caution">
    <text evidence="1">The sequence shown here is derived from an EMBL/GenBank/DDBJ whole genome shotgun (WGS) entry which is preliminary data.</text>
</comment>
<protein>
    <submittedName>
        <fullName evidence="1">Uncharacterized protein</fullName>
    </submittedName>
</protein>
<evidence type="ECO:0000313" key="2">
    <source>
        <dbReference type="Proteomes" id="UP000499080"/>
    </source>
</evidence>
<keyword evidence="2" id="KW-1185">Reference proteome</keyword>
<organism evidence="1 2">
    <name type="scientific">Araneus ventricosus</name>
    <name type="common">Orbweaver spider</name>
    <name type="synonym">Epeira ventricosa</name>
    <dbReference type="NCBI Taxonomy" id="182803"/>
    <lineage>
        <taxon>Eukaryota</taxon>
        <taxon>Metazoa</taxon>
        <taxon>Ecdysozoa</taxon>
        <taxon>Arthropoda</taxon>
        <taxon>Chelicerata</taxon>
        <taxon>Arachnida</taxon>
        <taxon>Araneae</taxon>
        <taxon>Araneomorphae</taxon>
        <taxon>Entelegynae</taxon>
        <taxon>Araneoidea</taxon>
        <taxon>Araneidae</taxon>
        <taxon>Araneus</taxon>
    </lineage>
</organism>
<accession>A0A4Y2AG30</accession>
<gene>
    <name evidence="1" type="ORF">AVEN_42751_1</name>
</gene>
<dbReference type="Proteomes" id="UP000499080">
    <property type="component" value="Unassembled WGS sequence"/>
</dbReference>
<dbReference type="AlphaFoldDB" id="A0A4Y2AG30"/>
<evidence type="ECO:0000313" key="1">
    <source>
        <dbReference type="EMBL" id="GBL78175.1"/>
    </source>
</evidence>
<proteinExistence type="predicted"/>
<dbReference type="EMBL" id="BGPR01000015">
    <property type="protein sequence ID" value="GBL78175.1"/>
    <property type="molecule type" value="Genomic_DNA"/>
</dbReference>
<sequence>MGKWNVLSLQNKFNCGVGGGASGAGGQGDAFLQTLELLIQFCLSEIQTSGETLSAAFDVILQLLGGGMGGGDSST</sequence>